<dbReference type="EMBL" id="CP134890">
    <property type="protein sequence ID" value="WNM21160.1"/>
    <property type="molecule type" value="Genomic_DNA"/>
</dbReference>
<evidence type="ECO:0000313" key="2">
    <source>
        <dbReference type="EMBL" id="WNM21160.1"/>
    </source>
</evidence>
<dbReference type="AlphaFoldDB" id="A0AA96F230"/>
<dbReference type="Proteomes" id="UP001304515">
    <property type="component" value="Chromosome"/>
</dbReference>
<sequence length="202" mass="22597">MIRVRENGGEFGDVSRFKKKFKDLLFPFFGSYNDTTLHGRMMSLFQKVKVCDEVSVRGERKVGVGLTTDEGKLLLQRFGFTEKSVRAVLPGRLVYHPSTYSLEVTDFDINSSDFPKSAAIMELQFGIMALDDLLLPSQIFMSTPQYFDAQSTVTDFVMTPNELPPSGVVTIAVAGVRFYEVVNGERYLLKALNLQSVEVVGV</sequence>
<reference evidence="2 3" key="1">
    <citation type="submission" date="2023-09" db="EMBL/GenBank/DDBJ databases">
        <title>Flavobacterium sp. a novel bacteria isolate from Pepper rhizosphere.</title>
        <authorList>
            <person name="Peng Y."/>
            <person name="Lee J."/>
        </authorList>
    </citation>
    <scope>NUCLEOTIDE SEQUENCE [LARGE SCALE GENOMIC DNA]</scope>
    <source>
        <strain evidence="1">PMR2A8</strain>
        <strain evidence="2 3">PMTSA4</strain>
    </source>
</reference>
<dbReference type="EMBL" id="CP134878">
    <property type="protein sequence ID" value="WNM19771.1"/>
    <property type="molecule type" value="Genomic_DNA"/>
</dbReference>
<accession>A0AA96F230</accession>
<dbReference type="RefSeq" id="WP_313324691.1">
    <property type="nucleotide sequence ID" value="NZ_CP134878.1"/>
</dbReference>
<keyword evidence="3" id="KW-1185">Reference proteome</keyword>
<protein>
    <submittedName>
        <fullName evidence="2">Uncharacterized protein</fullName>
    </submittedName>
</protein>
<gene>
    <name evidence="2" type="ORF">RN605_10765</name>
    <name evidence="1" type="ORF">RN608_03595</name>
</gene>
<organism evidence="2 3">
    <name type="scientific">Flavobacterium capsici</name>
    <dbReference type="NCBI Taxonomy" id="3075618"/>
    <lineage>
        <taxon>Bacteria</taxon>
        <taxon>Pseudomonadati</taxon>
        <taxon>Bacteroidota</taxon>
        <taxon>Flavobacteriia</taxon>
        <taxon>Flavobacteriales</taxon>
        <taxon>Flavobacteriaceae</taxon>
        <taxon>Flavobacterium</taxon>
    </lineage>
</organism>
<evidence type="ECO:0000313" key="3">
    <source>
        <dbReference type="Proteomes" id="UP001304515"/>
    </source>
</evidence>
<accession>A0AA96J656</accession>
<proteinExistence type="predicted"/>
<dbReference type="KEGG" id="fcj:RN605_10765"/>
<name>A0AA96F230_9FLAO</name>
<evidence type="ECO:0000313" key="1">
    <source>
        <dbReference type="EMBL" id="WNM19771.1"/>
    </source>
</evidence>